<comment type="similarity">
    <text evidence="1">Belongs to the DNA polymerase type-Y family.</text>
</comment>
<dbReference type="InterPro" id="IPR043128">
    <property type="entry name" value="Rev_trsase/Diguanyl_cyclase"/>
</dbReference>
<dbReference type="InterPro" id="IPR043502">
    <property type="entry name" value="DNA/RNA_pol_sf"/>
</dbReference>
<protein>
    <submittedName>
        <fullName evidence="4">DNA methylase</fullName>
    </submittedName>
</protein>
<feature type="domain" description="UmuC" evidence="3">
    <location>
        <begin position="57"/>
        <end position="285"/>
    </location>
</feature>
<name>A0ABR6VIL8_9FIRM</name>
<comment type="caution">
    <text evidence="4">The sequence shown here is derived from an EMBL/GenBank/DDBJ whole genome shotgun (WGS) entry which is preliminary data.</text>
</comment>
<keyword evidence="4" id="KW-0489">Methyltransferase</keyword>
<evidence type="ECO:0000256" key="2">
    <source>
        <dbReference type="SAM" id="MobiDB-lite"/>
    </source>
</evidence>
<evidence type="ECO:0000256" key="1">
    <source>
        <dbReference type="ARBA" id="ARBA00010945"/>
    </source>
</evidence>
<dbReference type="Gene3D" id="3.30.70.270">
    <property type="match status" value="1"/>
</dbReference>
<proteinExistence type="inferred from homology"/>
<evidence type="ECO:0000313" key="5">
    <source>
        <dbReference type="Proteomes" id="UP000606870"/>
    </source>
</evidence>
<dbReference type="PANTHER" id="PTHR11076">
    <property type="entry name" value="DNA REPAIR POLYMERASE UMUC / TRANSFERASE FAMILY MEMBER"/>
    <property type="match status" value="1"/>
</dbReference>
<organism evidence="4 5">
    <name type="scientific">Megasphaera hominis</name>
    <dbReference type="NCBI Taxonomy" id="159836"/>
    <lineage>
        <taxon>Bacteria</taxon>
        <taxon>Bacillati</taxon>
        <taxon>Bacillota</taxon>
        <taxon>Negativicutes</taxon>
        <taxon>Veillonellales</taxon>
        <taxon>Veillonellaceae</taxon>
        <taxon>Megasphaera</taxon>
    </lineage>
</organism>
<dbReference type="SUPFAM" id="SSF56672">
    <property type="entry name" value="DNA/RNA polymerases"/>
    <property type="match status" value="1"/>
</dbReference>
<dbReference type="GO" id="GO:0008168">
    <property type="term" value="F:methyltransferase activity"/>
    <property type="evidence" value="ECO:0007669"/>
    <property type="project" value="UniProtKB-KW"/>
</dbReference>
<reference evidence="4 5" key="1">
    <citation type="submission" date="2020-08" db="EMBL/GenBank/DDBJ databases">
        <authorList>
            <person name="Liu C."/>
            <person name="Sun Q."/>
        </authorList>
    </citation>
    <scope>NUCLEOTIDE SEQUENCE [LARGE SCALE GENOMIC DNA]</scope>
    <source>
        <strain evidence="4 5">NSJ-59</strain>
    </source>
</reference>
<evidence type="ECO:0000259" key="3">
    <source>
        <dbReference type="PROSITE" id="PS50173"/>
    </source>
</evidence>
<dbReference type="InterPro" id="IPR050116">
    <property type="entry name" value="DNA_polymerase-Y"/>
</dbReference>
<dbReference type="PROSITE" id="PS50173">
    <property type="entry name" value="UMUC"/>
    <property type="match status" value="1"/>
</dbReference>
<accession>A0ABR6VIL8</accession>
<feature type="region of interest" description="Disordered" evidence="2">
    <location>
        <begin position="555"/>
        <end position="585"/>
    </location>
</feature>
<dbReference type="InterPro" id="IPR001126">
    <property type="entry name" value="UmuC"/>
</dbReference>
<dbReference type="PANTHER" id="PTHR11076:SF35">
    <property type="entry name" value="DNA REPAIR PROTEIN HOMOLOG YOBH"/>
    <property type="match status" value="1"/>
</dbReference>
<dbReference type="EMBL" id="JACOGK010000009">
    <property type="protein sequence ID" value="MBC3536529.1"/>
    <property type="molecule type" value="Genomic_DNA"/>
</dbReference>
<sequence>MPEEIRILSFLSIISSDNYNCIIARYSKVFQGIKQTISYFDIIIGIKKEVFIVSRTYIAIDLKSFYASVECRERGLDALTTHLVVADASRTDKTICLAVSPSLKAYGVPGRPRLFEVIRQVRELNAKRLLAIPNHVFTGATTDDMLLRQHPDWQLDYITAVPRMSLYMAYSTRIYQIYLHYVAPEDIHVYSIDEVFMDVTAYLPMYGLTARQLTERILRHVLKETGITATAGIGTNLYLAKIAMDIEAKHMAPDANGARIAALNEYTYREKLWLHQPLTDFWRIGTGYAVKLIENGLCTMYDIARCSLEHEDFLFRLFGVNAELLIDHSWGYEPCTLAQIKAYKPRQHSLGAGQVLHCPYDTEKGRLIVWEMTDLLSLDLVDKQLLTEQLVLTIGYDRKNLHQQDIPYTGPTVCDHYGRRIPKHAHGTIHLGYYTSSSKALEKAMLQLYDKIITPGLWIRRVQVVAANVQKETEVTKAAVYQAVDLFAAPKPAGMILYDDETRERKRQRAILQIQKKYGKNALIKGRNFEAGAMTRERNGQVGGLRHETGQIPRTISLQWHPPPSGHDPPRTGRPVRPLCSPHRL</sequence>
<evidence type="ECO:0000313" key="4">
    <source>
        <dbReference type="EMBL" id="MBC3536529.1"/>
    </source>
</evidence>
<keyword evidence="4" id="KW-0808">Transferase</keyword>
<keyword evidence="5" id="KW-1185">Reference proteome</keyword>
<dbReference type="Gene3D" id="1.10.150.20">
    <property type="entry name" value="5' to 3' exonuclease, C-terminal subdomain"/>
    <property type="match status" value="1"/>
</dbReference>
<dbReference type="GO" id="GO:0032259">
    <property type="term" value="P:methylation"/>
    <property type="evidence" value="ECO:0007669"/>
    <property type="project" value="UniProtKB-KW"/>
</dbReference>
<gene>
    <name evidence="4" type="ORF">H8J70_04590</name>
</gene>
<dbReference type="Pfam" id="PF00817">
    <property type="entry name" value="IMS"/>
    <property type="match status" value="1"/>
</dbReference>
<dbReference type="Proteomes" id="UP000606870">
    <property type="component" value="Unassembled WGS sequence"/>
</dbReference>